<feature type="compositionally biased region" description="Low complexity" evidence="1">
    <location>
        <begin position="176"/>
        <end position="188"/>
    </location>
</feature>
<organism evidence="2 3">
    <name type="scientific">Phyllosticta capitalensis</name>
    <dbReference type="NCBI Taxonomy" id="121624"/>
    <lineage>
        <taxon>Eukaryota</taxon>
        <taxon>Fungi</taxon>
        <taxon>Dikarya</taxon>
        <taxon>Ascomycota</taxon>
        <taxon>Pezizomycotina</taxon>
        <taxon>Dothideomycetes</taxon>
        <taxon>Dothideomycetes incertae sedis</taxon>
        <taxon>Botryosphaeriales</taxon>
        <taxon>Phyllostictaceae</taxon>
        <taxon>Phyllosticta</taxon>
    </lineage>
</organism>
<evidence type="ECO:0000313" key="3">
    <source>
        <dbReference type="Proteomes" id="UP001492380"/>
    </source>
</evidence>
<name>A0ABR1YR57_9PEZI</name>
<accession>A0ABR1YR57</accession>
<evidence type="ECO:0008006" key="4">
    <source>
        <dbReference type="Google" id="ProtNLM"/>
    </source>
</evidence>
<proteinExistence type="predicted"/>
<sequence>MDLTPRQEPETEDEFLDAADEHEKAAGKWRRGDAAKSMRFFQRAIDAYAAGLAKFPKSFDLAYNKALLEYEITQDPRIAREFKHPRIGMLKQALASHQYALKLNPTNLDVRFNTAQVMSSLAESLEDANEGEGVDLYCEAIVLMTKVYADQETEYNALQEAFEAANRPQEESAAVTTSTPRDSDSPSSNEYATVEEAVTERAILDTFFSCSRMMAELMLILPVDRYDQVLADIANCFFRTFRNDSLRRYFDKLSRTRPEAAPPSLSLTIGAAPPKPAAVPLSPWEEATREYYLEQAVFMSAQNDLHFRLGDDPSLTPNTWYMSILVHFGFIYRFPYTDAVQPTIPPTADGVCAYAEALLDLVDAIAPSAASRRENEEHYIFQCSNGAFKDVSETEITLRSDPELPLDPVAACNVDSVLVLSPHQLYMDALNRASFLLTFVAPTLAEPEKIPSLHVLAGDVQWRLRNAYLAFLGQLGSSSSPKSDLVRAWCHEKRAEEHWLTGVLEHTQSPDTKDVDESDEFYGAYDKVAIGRFARGDHTGVMRNDEELEETKARLRKALVGMVRDGWIAEKVLDMANGVGWF</sequence>
<feature type="region of interest" description="Disordered" evidence="1">
    <location>
        <begin position="165"/>
        <end position="193"/>
    </location>
</feature>
<protein>
    <recommendedName>
        <fullName evidence="4">TPR-like protein</fullName>
    </recommendedName>
</protein>
<gene>
    <name evidence="2" type="ORF">HDK90DRAFT_259883</name>
</gene>
<keyword evidence="3" id="KW-1185">Reference proteome</keyword>
<evidence type="ECO:0000313" key="2">
    <source>
        <dbReference type="EMBL" id="KAK8235923.1"/>
    </source>
</evidence>
<dbReference type="InterPro" id="IPR011990">
    <property type="entry name" value="TPR-like_helical_dom_sf"/>
</dbReference>
<dbReference type="Proteomes" id="UP001492380">
    <property type="component" value="Unassembled WGS sequence"/>
</dbReference>
<dbReference type="EMBL" id="JBBWRZ010000005">
    <property type="protein sequence ID" value="KAK8235923.1"/>
    <property type="molecule type" value="Genomic_DNA"/>
</dbReference>
<reference evidence="2 3" key="1">
    <citation type="submission" date="2024-04" db="EMBL/GenBank/DDBJ databases">
        <title>Phyllosticta paracitricarpa is synonymous to the EU quarantine fungus P. citricarpa based on phylogenomic analyses.</title>
        <authorList>
            <consortium name="Lawrence Berkeley National Laboratory"/>
            <person name="Van Ingen-Buijs V.A."/>
            <person name="Van Westerhoven A.C."/>
            <person name="Haridas S."/>
            <person name="Skiadas P."/>
            <person name="Martin F."/>
            <person name="Groenewald J.Z."/>
            <person name="Crous P.W."/>
            <person name="Seidl M.F."/>
        </authorList>
    </citation>
    <scope>NUCLEOTIDE SEQUENCE [LARGE SCALE GENOMIC DNA]</scope>
    <source>
        <strain evidence="2 3">CBS 123374</strain>
    </source>
</reference>
<dbReference type="SUPFAM" id="SSF48452">
    <property type="entry name" value="TPR-like"/>
    <property type="match status" value="1"/>
</dbReference>
<comment type="caution">
    <text evidence="2">The sequence shown here is derived from an EMBL/GenBank/DDBJ whole genome shotgun (WGS) entry which is preliminary data.</text>
</comment>
<evidence type="ECO:0000256" key="1">
    <source>
        <dbReference type="SAM" id="MobiDB-lite"/>
    </source>
</evidence>
<dbReference type="Gene3D" id="1.25.40.10">
    <property type="entry name" value="Tetratricopeptide repeat domain"/>
    <property type="match status" value="1"/>
</dbReference>